<reference evidence="1 2" key="1">
    <citation type="submission" date="2014-04" db="EMBL/GenBank/DDBJ databases">
        <authorList>
            <consortium name="DOE Joint Genome Institute"/>
            <person name="Kuo A."/>
            <person name="Kohler A."/>
            <person name="Nagy L.G."/>
            <person name="Floudas D."/>
            <person name="Copeland A."/>
            <person name="Barry K.W."/>
            <person name="Cichocki N."/>
            <person name="Veneault-Fourrey C."/>
            <person name="LaButti K."/>
            <person name="Lindquist E.A."/>
            <person name="Lipzen A."/>
            <person name="Lundell T."/>
            <person name="Morin E."/>
            <person name="Murat C."/>
            <person name="Sun H."/>
            <person name="Tunlid A."/>
            <person name="Henrissat B."/>
            <person name="Grigoriev I.V."/>
            <person name="Hibbett D.S."/>
            <person name="Martin F."/>
            <person name="Nordberg H.P."/>
            <person name="Cantor M.N."/>
            <person name="Hua S.X."/>
        </authorList>
    </citation>
    <scope>NUCLEOTIDE SEQUENCE [LARGE SCALE GENOMIC DNA]</scope>
    <source>
        <strain evidence="1 2">LaAM-08-1</strain>
    </source>
</reference>
<protein>
    <submittedName>
        <fullName evidence="1">Uncharacterized protein</fullName>
    </submittedName>
</protein>
<gene>
    <name evidence="1" type="ORF">K443DRAFT_117079</name>
</gene>
<evidence type="ECO:0000313" key="2">
    <source>
        <dbReference type="Proteomes" id="UP000054477"/>
    </source>
</evidence>
<evidence type="ECO:0000313" key="1">
    <source>
        <dbReference type="EMBL" id="KIJ90116.1"/>
    </source>
</evidence>
<dbReference type="Proteomes" id="UP000054477">
    <property type="component" value="Unassembled WGS sequence"/>
</dbReference>
<dbReference type="HOGENOM" id="CLU_3019899_0_0_1"/>
<name>A0A0C9WXJ9_9AGAR</name>
<accession>A0A0C9WXJ9</accession>
<proteinExistence type="predicted"/>
<feature type="non-terminal residue" evidence="1">
    <location>
        <position position="1"/>
    </location>
</feature>
<dbReference type="EMBL" id="KN839281">
    <property type="protein sequence ID" value="KIJ90116.1"/>
    <property type="molecule type" value="Genomic_DNA"/>
</dbReference>
<sequence length="56" mass="6230">VLYSAPPIPAGIHSFQWNSCGILQESSHSCGIPLDSSGIPQEFHRIPLEFHWNQAE</sequence>
<reference evidence="2" key="2">
    <citation type="submission" date="2015-01" db="EMBL/GenBank/DDBJ databases">
        <title>Evolutionary Origins and Diversification of the Mycorrhizal Mutualists.</title>
        <authorList>
            <consortium name="DOE Joint Genome Institute"/>
            <consortium name="Mycorrhizal Genomics Consortium"/>
            <person name="Kohler A."/>
            <person name="Kuo A."/>
            <person name="Nagy L.G."/>
            <person name="Floudas D."/>
            <person name="Copeland A."/>
            <person name="Barry K.W."/>
            <person name="Cichocki N."/>
            <person name="Veneault-Fourrey C."/>
            <person name="LaButti K."/>
            <person name="Lindquist E.A."/>
            <person name="Lipzen A."/>
            <person name="Lundell T."/>
            <person name="Morin E."/>
            <person name="Murat C."/>
            <person name="Riley R."/>
            <person name="Ohm R."/>
            <person name="Sun H."/>
            <person name="Tunlid A."/>
            <person name="Henrissat B."/>
            <person name="Grigoriev I.V."/>
            <person name="Hibbett D.S."/>
            <person name="Martin F."/>
        </authorList>
    </citation>
    <scope>NUCLEOTIDE SEQUENCE [LARGE SCALE GENOMIC DNA]</scope>
    <source>
        <strain evidence="2">LaAM-08-1</strain>
    </source>
</reference>
<keyword evidence="2" id="KW-1185">Reference proteome</keyword>
<dbReference type="OrthoDB" id="3124167at2759"/>
<dbReference type="AlphaFoldDB" id="A0A0C9WXJ9"/>
<organism evidence="1 2">
    <name type="scientific">Laccaria amethystina LaAM-08-1</name>
    <dbReference type="NCBI Taxonomy" id="1095629"/>
    <lineage>
        <taxon>Eukaryota</taxon>
        <taxon>Fungi</taxon>
        <taxon>Dikarya</taxon>
        <taxon>Basidiomycota</taxon>
        <taxon>Agaricomycotina</taxon>
        <taxon>Agaricomycetes</taxon>
        <taxon>Agaricomycetidae</taxon>
        <taxon>Agaricales</taxon>
        <taxon>Agaricineae</taxon>
        <taxon>Hydnangiaceae</taxon>
        <taxon>Laccaria</taxon>
    </lineage>
</organism>